<keyword evidence="1" id="KW-0812">Transmembrane</keyword>
<reference evidence="2 3" key="1">
    <citation type="submission" date="2019-03" db="EMBL/GenBank/DDBJ databases">
        <title>Genomic Encyclopedia of Type Strains, Phase IV (KMG-IV): sequencing the most valuable type-strain genomes for metagenomic binning, comparative biology and taxonomic classification.</title>
        <authorList>
            <person name="Goeker M."/>
        </authorList>
    </citation>
    <scope>NUCLEOTIDE SEQUENCE [LARGE SCALE GENOMIC DNA]</scope>
    <source>
        <strain evidence="2 3">DSM 28287</strain>
    </source>
</reference>
<comment type="caution">
    <text evidence="2">The sequence shown here is derived from an EMBL/GenBank/DDBJ whole genome shotgun (WGS) entry which is preliminary data.</text>
</comment>
<gene>
    <name evidence="2" type="ORF">EV211_1681</name>
</gene>
<proteinExistence type="predicted"/>
<sequence>MGIICITLAIFIINLLIIIRAKKKYKSEFSPGGYVIFVVVLPCAAPLVLVGILIGFNWTMDYMGLYGGLV</sequence>
<evidence type="ECO:0000256" key="1">
    <source>
        <dbReference type="SAM" id="Phobius"/>
    </source>
</evidence>
<protein>
    <submittedName>
        <fullName evidence="2">Uncharacterized protein</fullName>
    </submittedName>
</protein>
<dbReference type="EMBL" id="SNXO01000068">
    <property type="protein sequence ID" value="TDP44780.1"/>
    <property type="molecule type" value="Genomic_DNA"/>
</dbReference>
<keyword evidence="1" id="KW-1133">Transmembrane helix</keyword>
<evidence type="ECO:0000313" key="2">
    <source>
        <dbReference type="EMBL" id="TDP44780.1"/>
    </source>
</evidence>
<organism evidence="2 3">
    <name type="scientific">Aminicella lysinilytica</name>
    <dbReference type="NCBI Taxonomy" id="433323"/>
    <lineage>
        <taxon>Bacteria</taxon>
        <taxon>Bacillati</taxon>
        <taxon>Bacillota</taxon>
        <taxon>Clostridia</taxon>
        <taxon>Peptostreptococcales</taxon>
        <taxon>Anaerovoracaceae</taxon>
        <taxon>Aminicella</taxon>
    </lineage>
</organism>
<evidence type="ECO:0000313" key="3">
    <source>
        <dbReference type="Proteomes" id="UP000295500"/>
    </source>
</evidence>
<feature type="transmembrane region" description="Helical" evidence="1">
    <location>
        <begin position="34"/>
        <end position="56"/>
    </location>
</feature>
<feature type="transmembrane region" description="Helical" evidence="1">
    <location>
        <begin position="6"/>
        <end position="22"/>
    </location>
</feature>
<keyword evidence="3" id="KW-1185">Reference proteome</keyword>
<dbReference type="Proteomes" id="UP000295500">
    <property type="component" value="Unassembled WGS sequence"/>
</dbReference>
<name>A0A4R6PXE9_9FIRM</name>
<accession>A0A4R6PXE9</accession>
<dbReference type="AlphaFoldDB" id="A0A4R6PXE9"/>
<keyword evidence="1" id="KW-0472">Membrane</keyword>